<feature type="compositionally biased region" description="Basic and acidic residues" evidence="3">
    <location>
        <begin position="889"/>
        <end position="916"/>
    </location>
</feature>
<evidence type="ECO:0000256" key="1">
    <source>
        <dbReference type="ARBA" id="ARBA00022450"/>
    </source>
</evidence>
<dbReference type="Gene3D" id="2.60.40.790">
    <property type="match status" value="1"/>
</dbReference>
<feature type="domain" description="Malonyl-CoA:ACP transacylase (MAT)" evidence="4">
    <location>
        <begin position="2"/>
        <end position="272"/>
    </location>
</feature>
<feature type="region of interest" description="Disordered" evidence="3">
    <location>
        <begin position="829"/>
        <end position="945"/>
    </location>
</feature>
<dbReference type="Gene3D" id="3.40.366.10">
    <property type="entry name" value="Malonyl-Coenzyme A Acyl Carrier Protein, domain 2"/>
    <property type="match status" value="1"/>
</dbReference>
<dbReference type="AlphaFoldDB" id="F0YKC4"/>
<dbReference type="eggNOG" id="ENOG502SZVQ">
    <property type="taxonomic scope" value="Eukaryota"/>
</dbReference>
<dbReference type="GeneID" id="20226113"/>
<reference evidence="5 6" key="1">
    <citation type="journal article" date="2011" name="Proc. Natl. Acad. Sci. U.S.A.">
        <title>Niche of harmful alga Aureococcus anophagefferens revealed through ecogenomics.</title>
        <authorList>
            <person name="Gobler C.J."/>
            <person name="Berry D.L."/>
            <person name="Dyhrman S.T."/>
            <person name="Wilhelm S.W."/>
            <person name="Salamov A."/>
            <person name="Lobanov A.V."/>
            <person name="Zhang Y."/>
            <person name="Collier J.L."/>
            <person name="Wurch L.L."/>
            <person name="Kustka A.B."/>
            <person name="Dill B.D."/>
            <person name="Shah M."/>
            <person name="VerBerkmoes N.C."/>
            <person name="Kuo A."/>
            <person name="Terry A."/>
            <person name="Pangilinan J."/>
            <person name="Lindquist E.A."/>
            <person name="Lucas S."/>
            <person name="Paulsen I.T."/>
            <person name="Hattenrath-Lehmann T.K."/>
            <person name="Talmage S.C."/>
            <person name="Walker E.A."/>
            <person name="Koch F."/>
            <person name="Burson A.M."/>
            <person name="Marcoval M.A."/>
            <person name="Tang Y.Z."/>
            <person name="Lecleir G.R."/>
            <person name="Coyne K.J."/>
            <person name="Berg G.M."/>
            <person name="Bertrand E.M."/>
            <person name="Saito M.A."/>
            <person name="Gladyshev V.N."/>
            <person name="Grigoriev I.V."/>
        </authorList>
    </citation>
    <scope>NUCLEOTIDE SEQUENCE [LARGE SCALE GENOMIC DNA]</scope>
    <source>
        <strain evidence="6">CCMP 1984</strain>
    </source>
</reference>
<feature type="region of interest" description="Disordered" evidence="3">
    <location>
        <begin position="129"/>
        <end position="153"/>
    </location>
</feature>
<dbReference type="InterPro" id="IPR008978">
    <property type="entry name" value="HSP20-like_chaperone"/>
</dbReference>
<dbReference type="RefSeq" id="XP_009040821.1">
    <property type="nucleotide sequence ID" value="XM_009042573.1"/>
</dbReference>
<keyword evidence="1" id="KW-0596">Phosphopantetheine</keyword>
<feature type="compositionally biased region" description="Low complexity" evidence="3">
    <location>
        <begin position="849"/>
        <end position="873"/>
    </location>
</feature>
<dbReference type="OrthoDB" id="329835at2759"/>
<dbReference type="GO" id="GO:0004312">
    <property type="term" value="F:fatty acid synthase activity"/>
    <property type="evidence" value="ECO:0007669"/>
    <property type="project" value="TreeGrafter"/>
</dbReference>
<dbReference type="SMART" id="SM00827">
    <property type="entry name" value="PKS_AT"/>
    <property type="match status" value="1"/>
</dbReference>
<evidence type="ECO:0000259" key="4">
    <source>
        <dbReference type="SMART" id="SM00827"/>
    </source>
</evidence>
<dbReference type="EMBL" id="GL833151">
    <property type="protein sequence ID" value="EGB04434.1"/>
    <property type="molecule type" value="Genomic_DNA"/>
</dbReference>
<evidence type="ECO:0000313" key="5">
    <source>
        <dbReference type="EMBL" id="EGB04434.1"/>
    </source>
</evidence>
<dbReference type="InterPro" id="IPR001227">
    <property type="entry name" value="Ac_transferase_dom_sf"/>
</dbReference>
<keyword evidence="6" id="KW-1185">Reference proteome</keyword>
<gene>
    <name evidence="5" type="ORF">AURANDRAFT_67186</name>
</gene>
<proteinExistence type="predicted"/>
<feature type="compositionally biased region" description="Basic and acidic residues" evidence="3">
    <location>
        <begin position="780"/>
        <end position="807"/>
    </location>
</feature>
<dbReference type="PANTHER" id="PTHR43775">
    <property type="entry name" value="FATTY ACID SYNTHASE"/>
    <property type="match status" value="1"/>
</dbReference>
<dbReference type="InterPro" id="IPR016036">
    <property type="entry name" value="Malonyl_transacylase_ACP-bd"/>
</dbReference>
<evidence type="ECO:0000256" key="2">
    <source>
        <dbReference type="ARBA" id="ARBA00022553"/>
    </source>
</evidence>
<dbReference type="PANTHER" id="PTHR43775:SF37">
    <property type="entry name" value="SI:DKEY-61P9.11"/>
    <property type="match status" value="1"/>
</dbReference>
<dbReference type="InParanoid" id="F0YKC4"/>
<keyword evidence="2" id="KW-0597">Phosphoprotein</keyword>
<dbReference type="SUPFAM" id="SSF52151">
    <property type="entry name" value="FabD/lysophospholipase-like"/>
    <property type="match status" value="1"/>
</dbReference>
<feature type="region of interest" description="Disordered" evidence="3">
    <location>
        <begin position="780"/>
        <end position="814"/>
    </location>
</feature>
<evidence type="ECO:0000313" key="6">
    <source>
        <dbReference type="Proteomes" id="UP000002729"/>
    </source>
</evidence>
<dbReference type="KEGG" id="aaf:AURANDRAFT_67186"/>
<dbReference type="Gene3D" id="3.30.70.250">
    <property type="entry name" value="Malonyl-CoA ACP transacylase, ACP-binding"/>
    <property type="match status" value="1"/>
</dbReference>
<sequence>MLFGRASSTRREPSIRPKFGRIDVDVTELEKSRVRSGPPKPAVAFGTGEAARIVAQRALLMAQTPSAGCMMAVRASEKACSAAIDAVAAKCGSVVAVAAVNAPESTVLSGDYVAVSLVVAELAARNEARGADASKSKATKVRATHPDHSPRMRPVGDALAAAADAIFAESGAARAAVGADREGDVGTKIHVASSVTGRLASRRELRAGAHWARHATGAVRFTEGLRALAVKGICVFVEFGEGMLVGFGKDTLARGGGPPTKFRWTPSLAAAGGAGDDARAFEAALGDVKDWASPSGGAAAKGQPGFVTPRFAAPSSPTKPHRKPGGARAPADAAVARARAGPRRVPALAPDAQPPSTTCDGEALAPDAAVLCKIQPPPHALRSDPGSPMTEPHAQTLTVWMPRDALLDNFLAYLEHEYGMRLDVIDALGAGDAHRRGDEPAGPLATDGDFDAALGLAADKAMGAAYFLVRAKLDGAGRPLPPRHAKVEGPFAPDMVEGKEKIDEERRAASAAYDAPGGLIPRGFVEERMSAEAVAGDARRAKKAAADAAFWATASDEAKAKRRDADAKRWHDLLPEAGREDLMPGFDDMVDEDTGVLTELIGAYDPKVGRKVFKHGYQCAESEPFPALEDGAAAALEGDAAEAFAARRELLAIIPPPSRLPEHEFPADSMGGRCLDAWRYRWGQRIGDAWLFVPLPPGATVADVDVAFGTFKLGVSLCGVPLYDGPLWNCDETRGVDVDTAAWVVVLHEGQPVLQVELHKKKNYCSVRLAERDVVVRAEAPPRDDAETARVDDARGRDLRGGVERRPLGRPARRARVVGLGPAQQLVVRGVEREHRAPRQRRRRRRGAAFRVGGDAAPAAARPPAALAAAVEGRPPRADLVPGPPARARGPDRRGRLQHDVGGEPDAPPRRGLADARRRRHRRVALRGPPRAVRRVHAEPSAGQK</sequence>
<name>F0YKC4_AURAN</name>
<dbReference type="SUPFAM" id="SSF55048">
    <property type="entry name" value="Probable ACP-binding domain of malonyl-CoA ACP transacylase"/>
    <property type="match status" value="1"/>
</dbReference>
<dbReference type="Proteomes" id="UP000002729">
    <property type="component" value="Unassembled WGS sequence"/>
</dbReference>
<dbReference type="GO" id="GO:0006633">
    <property type="term" value="P:fatty acid biosynthetic process"/>
    <property type="evidence" value="ECO:0007669"/>
    <property type="project" value="TreeGrafter"/>
</dbReference>
<dbReference type="InterPro" id="IPR016035">
    <property type="entry name" value="Acyl_Trfase/lysoPLipase"/>
</dbReference>
<dbReference type="InterPro" id="IPR050091">
    <property type="entry name" value="PKS_NRPS_Biosynth_Enz"/>
</dbReference>
<protein>
    <recommendedName>
        <fullName evidence="4">Malonyl-CoA:ACP transacylase (MAT) domain-containing protein</fullName>
    </recommendedName>
</protein>
<feature type="compositionally biased region" description="Basic residues" evidence="3">
    <location>
        <begin position="838"/>
        <end position="848"/>
    </location>
</feature>
<dbReference type="SUPFAM" id="SSF49764">
    <property type="entry name" value="HSP20-like chaperones"/>
    <property type="match status" value="1"/>
</dbReference>
<feature type="region of interest" description="Disordered" evidence="3">
    <location>
        <begin position="294"/>
        <end position="330"/>
    </location>
</feature>
<evidence type="ECO:0000256" key="3">
    <source>
        <dbReference type="SAM" id="MobiDB-lite"/>
    </source>
</evidence>
<dbReference type="InterPro" id="IPR014043">
    <property type="entry name" value="Acyl_transferase_dom"/>
</dbReference>
<organism evidence="6">
    <name type="scientific">Aureococcus anophagefferens</name>
    <name type="common">Harmful bloom alga</name>
    <dbReference type="NCBI Taxonomy" id="44056"/>
    <lineage>
        <taxon>Eukaryota</taxon>
        <taxon>Sar</taxon>
        <taxon>Stramenopiles</taxon>
        <taxon>Ochrophyta</taxon>
        <taxon>Pelagophyceae</taxon>
        <taxon>Pelagomonadales</taxon>
        <taxon>Pelagomonadaceae</taxon>
        <taxon>Aureococcus</taxon>
    </lineage>
</organism>
<accession>F0YKC4</accession>